<gene>
    <name evidence="1" type="ORF">Xmir_04412</name>
</gene>
<organism evidence="1 2">
    <name type="scientific">Xenorhabdus miraniensis</name>
    <dbReference type="NCBI Taxonomy" id="351674"/>
    <lineage>
        <taxon>Bacteria</taxon>
        <taxon>Pseudomonadati</taxon>
        <taxon>Pseudomonadota</taxon>
        <taxon>Gammaproteobacteria</taxon>
        <taxon>Enterobacterales</taxon>
        <taxon>Morganellaceae</taxon>
        <taxon>Xenorhabdus</taxon>
    </lineage>
</organism>
<dbReference type="AlphaFoldDB" id="A0A2D0J7B8"/>
<protein>
    <submittedName>
        <fullName evidence="1">Transposase</fullName>
    </submittedName>
</protein>
<reference evidence="1 2" key="1">
    <citation type="journal article" date="2017" name="Nat. Microbiol.">
        <title>Natural product diversity associated with the nematode symbionts Photorhabdus and Xenorhabdus.</title>
        <authorList>
            <person name="Tobias N.J."/>
            <person name="Wolff H."/>
            <person name="Djahanschiri B."/>
            <person name="Grundmann F."/>
            <person name="Kronenwerth M."/>
            <person name="Shi Y.M."/>
            <person name="Simonyi S."/>
            <person name="Grun P."/>
            <person name="Shapiro-Ilan D."/>
            <person name="Pidot S.J."/>
            <person name="Stinear T.P."/>
            <person name="Ebersberger I."/>
            <person name="Bode H.B."/>
        </authorList>
    </citation>
    <scope>NUCLEOTIDE SEQUENCE [LARGE SCALE GENOMIC DNA]</scope>
    <source>
        <strain evidence="1 2">DSM 17902</strain>
    </source>
</reference>
<accession>A0A2D0J7B8</accession>
<sequence length="137" mass="15253">MGKTECRLSADPENSRYRCPDCHGSRRHNRRSQRISVGQGIFGLSGSGTETNGNGGRVKLLGISKRGDTYLRTLFIHGARVATLLTKTPLPWVTGLKKRRPVCVAIVGMANKLARTVWALVAHQQEYQKDYVSVRPY</sequence>
<evidence type="ECO:0000313" key="2">
    <source>
        <dbReference type="Proteomes" id="UP000221980"/>
    </source>
</evidence>
<dbReference type="EMBL" id="NITZ01000077">
    <property type="protein sequence ID" value="PHM39914.1"/>
    <property type="molecule type" value="Genomic_DNA"/>
</dbReference>
<comment type="caution">
    <text evidence="1">The sequence shown here is derived from an EMBL/GenBank/DDBJ whole genome shotgun (WGS) entry which is preliminary data.</text>
</comment>
<keyword evidence="2" id="KW-1185">Reference proteome</keyword>
<evidence type="ECO:0000313" key="1">
    <source>
        <dbReference type="EMBL" id="PHM39914.1"/>
    </source>
</evidence>
<proteinExistence type="predicted"/>
<name>A0A2D0J7B8_9GAMM</name>
<dbReference type="Proteomes" id="UP000221980">
    <property type="component" value="Unassembled WGS sequence"/>
</dbReference>